<dbReference type="STRING" id="299255.SAMN02745129_0549"/>
<dbReference type="EMBL" id="FQXG01000016">
    <property type="protein sequence ID" value="SHI27503.1"/>
    <property type="molecule type" value="Genomic_DNA"/>
</dbReference>
<keyword evidence="3" id="KW-1185">Reference proteome</keyword>
<feature type="region of interest" description="Disordered" evidence="1">
    <location>
        <begin position="112"/>
        <end position="142"/>
    </location>
</feature>
<dbReference type="OrthoDB" id="5801582at2"/>
<evidence type="ECO:0000313" key="3">
    <source>
        <dbReference type="Proteomes" id="UP000184268"/>
    </source>
</evidence>
<name>A0A1M5ZU82_9GAMM</name>
<feature type="compositionally biased region" description="Low complexity" evidence="1">
    <location>
        <begin position="112"/>
        <end position="128"/>
    </location>
</feature>
<dbReference type="Pfam" id="PF05597">
    <property type="entry name" value="Phasin"/>
    <property type="match status" value="1"/>
</dbReference>
<feature type="compositionally biased region" description="Basic residues" evidence="1">
    <location>
        <begin position="129"/>
        <end position="142"/>
    </location>
</feature>
<reference evidence="2 3" key="1">
    <citation type="submission" date="2016-11" db="EMBL/GenBank/DDBJ databases">
        <authorList>
            <person name="Jaros S."/>
            <person name="Januszkiewicz K."/>
            <person name="Wedrychowicz H."/>
        </authorList>
    </citation>
    <scope>NUCLEOTIDE SEQUENCE [LARGE SCALE GENOMIC DNA]</scope>
    <source>
        <strain evidence="2 3">DSM 16917</strain>
    </source>
</reference>
<evidence type="ECO:0000313" key="2">
    <source>
        <dbReference type="EMBL" id="SHI27503.1"/>
    </source>
</evidence>
<dbReference type="InterPro" id="IPR008769">
    <property type="entry name" value="PhaF_PhaI"/>
</dbReference>
<dbReference type="AlphaFoldDB" id="A0A1M5ZU82"/>
<protein>
    <recommendedName>
        <fullName evidence="4">Poly(Hydroxyalkanoate) granule-associated protein</fullName>
    </recommendedName>
</protein>
<dbReference type="Proteomes" id="UP000184268">
    <property type="component" value="Unassembled WGS sequence"/>
</dbReference>
<sequence length="142" mass="15997">MTDRNVQNRVEQEEALARKIWLAGLGAYAKGTRELNQLTERSRGWLDELVERGREMESHTKTRLKDAQDQTQQAVEQQLNARVQKFTGLDPRQLDDLDAKLDQLTEVVEQLAASKAAPAEVAEPAKPAAPRRARKPAAKKEN</sequence>
<dbReference type="NCBIfam" id="NF047773">
    <property type="entry name" value="phas_rel_Lepto"/>
    <property type="match status" value="1"/>
</dbReference>
<accession>A0A1M5ZU82</accession>
<gene>
    <name evidence="2" type="ORF">SAMN02745129_0549</name>
</gene>
<evidence type="ECO:0008006" key="4">
    <source>
        <dbReference type="Google" id="ProtNLM"/>
    </source>
</evidence>
<evidence type="ECO:0000256" key="1">
    <source>
        <dbReference type="SAM" id="MobiDB-lite"/>
    </source>
</evidence>
<dbReference type="PANTHER" id="PTHR38664:SF1">
    <property type="entry name" value="SLR0058 PROTEIN"/>
    <property type="match status" value="1"/>
</dbReference>
<dbReference type="PANTHER" id="PTHR38664">
    <property type="entry name" value="SLR0058 PROTEIN"/>
    <property type="match status" value="1"/>
</dbReference>
<proteinExistence type="predicted"/>
<organism evidence="2 3">
    <name type="scientific">Ferrimonas marina</name>
    <dbReference type="NCBI Taxonomy" id="299255"/>
    <lineage>
        <taxon>Bacteria</taxon>
        <taxon>Pseudomonadati</taxon>
        <taxon>Pseudomonadota</taxon>
        <taxon>Gammaproteobacteria</taxon>
        <taxon>Alteromonadales</taxon>
        <taxon>Ferrimonadaceae</taxon>
        <taxon>Ferrimonas</taxon>
    </lineage>
</organism>
<dbReference type="RefSeq" id="WP_067666061.1">
    <property type="nucleotide sequence ID" value="NZ_FQXG01000016.1"/>
</dbReference>